<feature type="compositionally biased region" description="Polar residues" evidence="1">
    <location>
        <begin position="29"/>
        <end position="48"/>
    </location>
</feature>
<protein>
    <submittedName>
        <fullName evidence="2">Uncharacterized protein</fullName>
    </submittedName>
</protein>
<dbReference type="AlphaFoldDB" id="A0AAD5YMM6"/>
<reference evidence="2" key="1">
    <citation type="submission" date="2022-07" db="EMBL/GenBank/DDBJ databases">
        <title>Genome Sequence of Leucocoprinus birnbaumii.</title>
        <authorList>
            <person name="Buettner E."/>
        </authorList>
    </citation>
    <scope>NUCLEOTIDE SEQUENCE</scope>
    <source>
        <strain evidence="2">VT141</strain>
    </source>
</reference>
<dbReference type="Proteomes" id="UP001213000">
    <property type="component" value="Unassembled WGS sequence"/>
</dbReference>
<name>A0AAD5YMM6_9AGAR</name>
<evidence type="ECO:0000313" key="3">
    <source>
        <dbReference type="Proteomes" id="UP001213000"/>
    </source>
</evidence>
<organism evidence="2 3">
    <name type="scientific">Leucocoprinus birnbaumii</name>
    <dbReference type="NCBI Taxonomy" id="56174"/>
    <lineage>
        <taxon>Eukaryota</taxon>
        <taxon>Fungi</taxon>
        <taxon>Dikarya</taxon>
        <taxon>Basidiomycota</taxon>
        <taxon>Agaricomycotina</taxon>
        <taxon>Agaricomycetes</taxon>
        <taxon>Agaricomycetidae</taxon>
        <taxon>Agaricales</taxon>
        <taxon>Agaricineae</taxon>
        <taxon>Agaricaceae</taxon>
        <taxon>Leucocoprinus</taxon>
    </lineage>
</organism>
<feature type="compositionally biased region" description="Polar residues" evidence="1">
    <location>
        <begin position="83"/>
        <end position="92"/>
    </location>
</feature>
<gene>
    <name evidence="2" type="ORF">NP233_g12897</name>
</gene>
<evidence type="ECO:0000256" key="1">
    <source>
        <dbReference type="SAM" id="MobiDB-lite"/>
    </source>
</evidence>
<feature type="region of interest" description="Disordered" evidence="1">
    <location>
        <begin position="80"/>
        <end position="115"/>
    </location>
</feature>
<evidence type="ECO:0000313" key="2">
    <source>
        <dbReference type="EMBL" id="KAJ3552375.1"/>
    </source>
</evidence>
<dbReference type="EMBL" id="JANIEX010002061">
    <property type="protein sequence ID" value="KAJ3552375.1"/>
    <property type="molecule type" value="Genomic_DNA"/>
</dbReference>
<proteinExistence type="predicted"/>
<keyword evidence="3" id="KW-1185">Reference proteome</keyword>
<feature type="region of interest" description="Disordered" evidence="1">
    <location>
        <begin position="1"/>
        <end position="48"/>
    </location>
</feature>
<comment type="caution">
    <text evidence="2">The sequence shown here is derived from an EMBL/GenBank/DDBJ whole genome shotgun (WGS) entry which is preliminary data.</text>
</comment>
<sequence length="430" mass="47682">MAEPQSSEGAEFADTMPNLKASGSARVSIESNTPAGSNTTYQGVFDSFSSPSPARGSQFFEFSLPPPQFRDDVSEKSIAPSILGTQHPTPSLTVLGIPKEAPAKPSSEMDDRDEIRDGKLREAPTVLVAEKALKDLNELLRGKSRGKCGGYIPPNFNPFITTQKLANFLSQPDVKERHGIDIDIHVTTARRYLKALNFRFSCPPKGQYADVKALEPQMWKFDPDIDPITSLPITPFCPVVPWSHNESVFYAHDHRHSNWYHKEAPAVPYAKGDGLSFMVARAVLPDYGWLEPKPGHEIFRKDGTKITAHRTLKPGKNRDGYFTSEGVLDQFQDMVAIVKSSYPDDDHVFFYDNAPSHLKHSPGALSARKMPMKTPKEGTNWLVNVPELGSDNKPIKDPITGAVKTKKVHMADAKFRDGTPQSLYFPEGHP</sequence>
<accession>A0AAD5YMM6</accession>